<organism evidence="1">
    <name type="scientific">uncultured bacterium</name>
    <name type="common">gcode 4</name>
    <dbReference type="NCBI Taxonomy" id="1234023"/>
    <lineage>
        <taxon>Bacteria</taxon>
        <taxon>environmental samples</taxon>
    </lineage>
</organism>
<accession>K1XH07</accession>
<comment type="caution">
    <text evidence="1">The sequence shown here is derived from an EMBL/GenBank/DDBJ whole genome shotgun (WGS) entry which is preliminary data.</text>
</comment>
<dbReference type="EMBL" id="AMFJ01036215">
    <property type="protein sequence ID" value="EKD24556.1"/>
    <property type="molecule type" value="Genomic_DNA"/>
</dbReference>
<protein>
    <submittedName>
        <fullName evidence="1">Uncharacterized protein</fullName>
    </submittedName>
</protein>
<reference evidence="1" key="1">
    <citation type="journal article" date="2012" name="Science">
        <title>Fermentation, hydrogen, and sulfur metabolism in multiple uncultivated bacterial phyla.</title>
        <authorList>
            <person name="Wrighton K.C."/>
            <person name="Thomas B.C."/>
            <person name="Sharon I."/>
            <person name="Miller C.S."/>
            <person name="Castelle C.J."/>
            <person name="VerBerkmoes N.C."/>
            <person name="Wilkins M.J."/>
            <person name="Hettich R.L."/>
            <person name="Lipton M.S."/>
            <person name="Williams K.H."/>
            <person name="Long P.E."/>
            <person name="Banfield J.F."/>
        </authorList>
    </citation>
    <scope>NUCLEOTIDE SEQUENCE [LARGE SCALE GENOMIC DNA]</scope>
</reference>
<gene>
    <name evidence="1" type="ORF">ACD_80C00208G0001</name>
</gene>
<sequence>QSSEIIDRLLGEQLQYKSVEVDPLAEDNQVLITTSRVVSIRYRIYFILLLLALVVFGNAILLPAWDNFQATQTQVSDINLQIASFQTKKLQSEADQALIAKIENQQWDIITCLNTRTNCNAIDPALRNNFSFARSYIQLNNLTDPKMFINEKILLANINEYLLKDPVTQTKNWLINKIAIAEPKQFFWNLFYVPLQLNITFDSKDALLSFIDNVEKRVLADANYRVLYKIDTVNYDIANYATQQKVDIDLNAYYYTN</sequence>
<name>K1XH07_9BACT</name>
<feature type="non-terminal residue" evidence="1">
    <location>
        <position position="1"/>
    </location>
</feature>
<proteinExistence type="predicted"/>
<evidence type="ECO:0000313" key="1">
    <source>
        <dbReference type="EMBL" id="EKD24556.1"/>
    </source>
</evidence>
<dbReference type="AlphaFoldDB" id="K1XH07"/>